<evidence type="ECO:0000313" key="1">
    <source>
        <dbReference type="EMBL" id="OQV24203.1"/>
    </source>
</evidence>
<accession>A0A1W0X9N1</accession>
<reference evidence="2" key="1">
    <citation type="submission" date="2017-01" db="EMBL/GenBank/DDBJ databases">
        <title>Comparative genomics of anhydrobiosis in the tardigrade Hypsibius dujardini.</title>
        <authorList>
            <person name="Yoshida Y."/>
            <person name="Koutsovoulos G."/>
            <person name="Laetsch D."/>
            <person name="Stevens L."/>
            <person name="Kumar S."/>
            <person name="Horikawa D."/>
            <person name="Ishino K."/>
            <person name="Komine S."/>
            <person name="Tomita M."/>
            <person name="Blaxter M."/>
            <person name="Arakawa K."/>
        </authorList>
    </citation>
    <scope>NUCLEOTIDE SEQUENCE [LARGE SCALE GENOMIC DNA]</scope>
    <source>
        <strain evidence="2">Z151</strain>
    </source>
</reference>
<evidence type="ECO:0000313" key="2">
    <source>
        <dbReference type="Proteomes" id="UP000192578"/>
    </source>
</evidence>
<organism evidence="1 2">
    <name type="scientific">Hypsibius exemplaris</name>
    <name type="common">Freshwater tardigrade</name>
    <dbReference type="NCBI Taxonomy" id="2072580"/>
    <lineage>
        <taxon>Eukaryota</taxon>
        <taxon>Metazoa</taxon>
        <taxon>Ecdysozoa</taxon>
        <taxon>Tardigrada</taxon>
        <taxon>Eutardigrada</taxon>
        <taxon>Parachela</taxon>
        <taxon>Hypsibioidea</taxon>
        <taxon>Hypsibiidae</taxon>
        <taxon>Hypsibius</taxon>
    </lineage>
</organism>
<sequence>MNCPTNDTCSEVPENIRQHPDVFASGLEVYYSLQTQQKWRRFVTLTSTHVHDSELFQKVLQRYPNTSTVYLRGDDLKKIQLEASTNVIATEVTDDDFFVSSDESINIAHHIERLLKVQHVSSESLGQEMWSAVFSNNDNVRPDITTLILNEIYSRNDSALQEALKLAVIVPRTLPPSSPFGRMILNDVSTVFARLKACGLLTLLRSKKASLGATFVLRSTSDENDHALLTSLLLEGRKVSVWNGEKFVVKPMPLNKIDLASFRTTTAIATVQIWEPGELVR</sequence>
<dbReference type="OrthoDB" id="9889709at2759"/>
<dbReference type="Proteomes" id="UP000192578">
    <property type="component" value="Unassembled WGS sequence"/>
</dbReference>
<name>A0A1W0X9N1_HYPEX</name>
<comment type="caution">
    <text evidence="1">The sequence shown here is derived from an EMBL/GenBank/DDBJ whole genome shotgun (WGS) entry which is preliminary data.</text>
</comment>
<dbReference type="AlphaFoldDB" id="A0A1W0X9N1"/>
<dbReference type="EMBL" id="MTYJ01000008">
    <property type="protein sequence ID" value="OQV24203.1"/>
    <property type="molecule type" value="Genomic_DNA"/>
</dbReference>
<gene>
    <name evidence="1" type="ORF">BV898_02150</name>
</gene>
<proteinExistence type="predicted"/>
<protein>
    <submittedName>
        <fullName evidence="1">Uncharacterized protein</fullName>
    </submittedName>
</protein>
<keyword evidence="2" id="KW-1185">Reference proteome</keyword>